<comment type="caution">
    <text evidence="1">The sequence shown here is derived from an EMBL/GenBank/DDBJ whole genome shotgun (WGS) entry which is preliminary data.</text>
</comment>
<protein>
    <submittedName>
        <fullName evidence="1">Uncharacterized protein</fullName>
    </submittedName>
</protein>
<accession>A0AAV4XL36</accession>
<gene>
    <name evidence="1" type="ORF">CEXT_540701</name>
</gene>
<evidence type="ECO:0000313" key="1">
    <source>
        <dbReference type="EMBL" id="GIY95696.1"/>
    </source>
</evidence>
<proteinExistence type="predicted"/>
<keyword evidence="2" id="KW-1185">Reference proteome</keyword>
<dbReference type="Proteomes" id="UP001054945">
    <property type="component" value="Unassembled WGS sequence"/>
</dbReference>
<reference evidence="1 2" key="1">
    <citation type="submission" date="2021-06" db="EMBL/GenBank/DDBJ databases">
        <title>Caerostris extrusa draft genome.</title>
        <authorList>
            <person name="Kono N."/>
            <person name="Arakawa K."/>
        </authorList>
    </citation>
    <scope>NUCLEOTIDE SEQUENCE [LARGE SCALE GENOMIC DNA]</scope>
</reference>
<organism evidence="1 2">
    <name type="scientific">Caerostris extrusa</name>
    <name type="common">Bark spider</name>
    <name type="synonym">Caerostris bankana</name>
    <dbReference type="NCBI Taxonomy" id="172846"/>
    <lineage>
        <taxon>Eukaryota</taxon>
        <taxon>Metazoa</taxon>
        <taxon>Ecdysozoa</taxon>
        <taxon>Arthropoda</taxon>
        <taxon>Chelicerata</taxon>
        <taxon>Arachnida</taxon>
        <taxon>Araneae</taxon>
        <taxon>Araneomorphae</taxon>
        <taxon>Entelegynae</taxon>
        <taxon>Araneoidea</taxon>
        <taxon>Araneidae</taxon>
        <taxon>Caerostris</taxon>
    </lineage>
</organism>
<evidence type="ECO:0000313" key="2">
    <source>
        <dbReference type="Proteomes" id="UP001054945"/>
    </source>
</evidence>
<sequence>MSEGDADDKRKRERVYTAESGSSVFLENFAVFGVDGSLELEASLVQLRLRKQSRNRSLLAPSLCIRKYSNGNSVSNNVILNNIESK</sequence>
<name>A0AAV4XL36_CAEEX</name>
<dbReference type="EMBL" id="BPLR01000565">
    <property type="protein sequence ID" value="GIY95696.1"/>
    <property type="molecule type" value="Genomic_DNA"/>
</dbReference>
<dbReference type="AlphaFoldDB" id="A0AAV4XL36"/>